<protein>
    <submittedName>
        <fullName evidence="1">Uncharacterized protein</fullName>
    </submittedName>
</protein>
<dbReference type="GeneID" id="18821418"/>
<dbReference type="RefSeq" id="XP_007324070.1">
    <property type="nucleotide sequence ID" value="XM_007324008.1"/>
</dbReference>
<dbReference type="AlphaFoldDB" id="F8PCF1"/>
<dbReference type="EMBL" id="GL945444">
    <property type="protein sequence ID" value="EGO19349.1"/>
    <property type="molecule type" value="Genomic_DNA"/>
</dbReference>
<proteinExistence type="predicted"/>
<reference evidence="1" key="1">
    <citation type="submission" date="2011-04" db="EMBL/GenBank/DDBJ databases">
        <title>Evolution of plant cell wall degrading machinery underlies the functional diversity of forest fungi.</title>
        <authorList>
            <consortium name="US DOE Joint Genome Institute (JGI-PGF)"/>
            <person name="Eastwood D.C."/>
            <person name="Floudas D."/>
            <person name="Binder M."/>
            <person name="Majcherczyk A."/>
            <person name="Schneider P."/>
            <person name="Aerts A."/>
            <person name="Asiegbu F.O."/>
            <person name="Baker S.E."/>
            <person name="Barry K."/>
            <person name="Bendiksby M."/>
            <person name="Blumentritt M."/>
            <person name="Coutinho P.M."/>
            <person name="Cullen D."/>
            <person name="Cullen D."/>
            <person name="Gathman A."/>
            <person name="Goodell B."/>
            <person name="Henrissat B."/>
            <person name="Ihrmark K."/>
            <person name="Kauserud H."/>
            <person name="Kohler A."/>
            <person name="LaButti K."/>
            <person name="Lapidus A."/>
            <person name="Lavin J.L."/>
            <person name="Lee Y.-H."/>
            <person name="Lindquist E."/>
            <person name="Lilly W."/>
            <person name="Lucas S."/>
            <person name="Morin E."/>
            <person name="Murat C."/>
            <person name="Oguiza J.A."/>
            <person name="Park J."/>
            <person name="Pisabarro A.G."/>
            <person name="Riley R."/>
            <person name="Rosling A."/>
            <person name="Salamov A."/>
            <person name="Schmidt O."/>
            <person name="Schmutz J."/>
            <person name="Skrede I."/>
            <person name="Stenlid J."/>
            <person name="Wiebenga A."/>
            <person name="Xie X."/>
            <person name="Kues U."/>
            <person name="Hibbett D.S."/>
            <person name="Hoffmeister D."/>
            <person name="Hogberg N."/>
            <person name="Martin F."/>
            <person name="Grigoriev I.V."/>
            <person name="Watkinson S.C."/>
        </authorList>
    </citation>
    <scope>NUCLEOTIDE SEQUENCE</scope>
    <source>
        <strain evidence="1">S7.9</strain>
    </source>
</reference>
<organism>
    <name type="scientific">Serpula lacrymans var. lacrymans (strain S7.9)</name>
    <name type="common">Dry rot fungus</name>
    <dbReference type="NCBI Taxonomy" id="578457"/>
    <lineage>
        <taxon>Eukaryota</taxon>
        <taxon>Fungi</taxon>
        <taxon>Dikarya</taxon>
        <taxon>Basidiomycota</taxon>
        <taxon>Agaricomycotina</taxon>
        <taxon>Agaricomycetes</taxon>
        <taxon>Agaricomycetidae</taxon>
        <taxon>Boletales</taxon>
        <taxon>Coniophorineae</taxon>
        <taxon>Serpulaceae</taxon>
        <taxon>Serpula</taxon>
    </lineage>
</organism>
<gene>
    <name evidence="1" type="ORF">SERLADRAFT_479832</name>
</gene>
<evidence type="ECO:0000313" key="1">
    <source>
        <dbReference type="EMBL" id="EGO19349.1"/>
    </source>
</evidence>
<dbReference type="HOGENOM" id="CLU_2365403_0_0_1"/>
<accession>F8PCF1</accession>
<name>F8PCF1_SERL9</name>
<dbReference type="Proteomes" id="UP000008064">
    <property type="component" value="Unassembled WGS sequence"/>
</dbReference>
<feature type="non-terminal residue" evidence="1">
    <location>
        <position position="96"/>
    </location>
</feature>
<dbReference type="KEGG" id="sla:SERLADRAFT_479832"/>
<sequence>MPLTATPFESVHSTRILFFSPGFDSASTSSSYLFSCTATDSSATIQFNAAIFALRSSLTAVHPFSSLRRPGLELADAEHSRTDPRTIWGYMPDRYS</sequence>